<protein>
    <submittedName>
        <fullName evidence="2">Serine/threonine-protein phosphatase 4 regulatory subunit 1-like</fullName>
    </submittedName>
</protein>
<evidence type="ECO:0000313" key="2">
    <source>
        <dbReference type="RefSeq" id="XP_014677932.1"/>
    </source>
</evidence>
<dbReference type="GeneID" id="106817752"/>
<accession>A0ABM1F0G1</accession>
<reference evidence="2" key="1">
    <citation type="submission" date="2025-08" db="UniProtKB">
        <authorList>
            <consortium name="RefSeq"/>
        </authorList>
    </citation>
    <scope>IDENTIFICATION</scope>
</reference>
<keyword evidence="1" id="KW-1185">Reference proteome</keyword>
<gene>
    <name evidence="2" type="primary">LOC106817752</name>
</gene>
<name>A0ABM1F0G1_PRICU</name>
<dbReference type="InterPro" id="IPR011989">
    <property type="entry name" value="ARM-like"/>
</dbReference>
<dbReference type="RefSeq" id="XP_014677932.1">
    <property type="nucleotide sequence ID" value="XM_014822446.1"/>
</dbReference>
<dbReference type="Proteomes" id="UP000695022">
    <property type="component" value="Unplaced"/>
</dbReference>
<sequence length="93" mass="10723">MAARSILDTLRVVQMADSHDEYTEVIDIFYRLSYDPEATVRVELMDSLPHIALLCHESWGMPKCILPVVVTYLHDSNNQVSCRCYLPTRLQQP</sequence>
<organism evidence="1 2">
    <name type="scientific">Priapulus caudatus</name>
    <name type="common">Priapulid worm</name>
    <dbReference type="NCBI Taxonomy" id="37621"/>
    <lineage>
        <taxon>Eukaryota</taxon>
        <taxon>Metazoa</taxon>
        <taxon>Ecdysozoa</taxon>
        <taxon>Scalidophora</taxon>
        <taxon>Priapulida</taxon>
        <taxon>Priapulimorpha</taxon>
        <taxon>Priapulimorphida</taxon>
        <taxon>Priapulidae</taxon>
        <taxon>Priapulus</taxon>
    </lineage>
</organism>
<dbReference type="SUPFAM" id="SSF48371">
    <property type="entry name" value="ARM repeat"/>
    <property type="match status" value="1"/>
</dbReference>
<dbReference type="InterPro" id="IPR016024">
    <property type="entry name" value="ARM-type_fold"/>
</dbReference>
<dbReference type="Gene3D" id="1.25.10.10">
    <property type="entry name" value="Leucine-rich Repeat Variant"/>
    <property type="match status" value="1"/>
</dbReference>
<proteinExistence type="predicted"/>
<evidence type="ECO:0000313" key="1">
    <source>
        <dbReference type="Proteomes" id="UP000695022"/>
    </source>
</evidence>
<feature type="non-terminal residue" evidence="2">
    <location>
        <position position="93"/>
    </location>
</feature>